<gene>
    <name evidence="1" type="ordered locus">AALP_Aa8g328600</name>
</gene>
<protein>
    <submittedName>
        <fullName evidence="1">Uncharacterized protein</fullName>
    </submittedName>
</protein>
<keyword evidence="2" id="KW-1185">Reference proteome</keyword>
<dbReference type="AlphaFoldDB" id="A0A087GB03"/>
<name>A0A087GB03_ARAAL</name>
<dbReference type="Proteomes" id="UP000029120">
    <property type="component" value="Chromosome 8"/>
</dbReference>
<evidence type="ECO:0000313" key="2">
    <source>
        <dbReference type="Proteomes" id="UP000029120"/>
    </source>
</evidence>
<proteinExistence type="predicted"/>
<reference evidence="2" key="1">
    <citation type="journal article" date="2015" name="Nat. Plants">
        <title>Genome expansion of Arabis alpina linked with retrotransposition and reduced symmetric DNA methylation.</title>
        <authorList>
            <person name="Willing E.M."/>
            <person name="Rawat V."/>
            <person name="Mandakova T."/>
            <person name="Maumus F."/>
            <person name="James G.V."/>
            <person name="Nordstroem K.J."/>
            <person name="Becker C."/>
            <person name="Warthmann N."/>
            <person name="Chica C."/>
            <person name="Szarzynska B."/>
            <person name="Zytnicki M."/>
            <person name="Albani M.C."/>
            <person name="Kiefer C."/>
            <person name="Bergonzi S."/>
            <person name="Castaings L."/>
            <person name="Mateos J.L."/>
            <person name="Berns M.C."/>
            <person name="Bujdoso N."/>
            <person name="Piofczyk T."/>
            <person name="de Lorenzo L."/>
            <person name="Barrero-Sicilia C."/>
            <person name="Mateos I."/>
            <person name="Piednoel M."/>
            <person name="Hagmann J."/>
            <person name="Chen-Min-Tao R."/>
            <person name="Iglesias-Fernandez R."/>
            <person name="Schuster S.C."/>
            <person name="Alonso-Blanco C."/>
            <person name="Roudier F."/>
            <person name="Carbonero P."/>
            <person name="Paz-Ares J."/>
            <person name="Davis S.J."/>
            <person name="Pecinka A."/>
            <person name="Quesneville H."/>
            <person name="Colot V."/>
            <person name="Lysak M.A."/>
            <person name="Weigel D."/>
            <person name="Coupland G."/>
            <person name="Schneeberger K."/>
        </authorList>
    </citation>
    <scope>NUCLEOTIDE SEQUENCE [LARGE SCALE GENOMIC DNA]</scope>
    <source>
        <strain evidence="2">cv. Pajares</strain>
    </source>
</reference>
<dbReference type="EMBL" id="CM002876">
    <property type="protein sequence ID" value="KFK27055.1"/>
    <property type="molecule type" value="Genomic_DNA"/>
</dbReference>
<accession>A0A087GB03</accession>
<organism evidence="1 2">
    <name type="scientific">Arabis alpina</name>
    <name type="common">Alpine rock-cress</name>
    <dbReference type="NCBI Taxonomy" id="50452"/>
    <lineage>
        <taxon>Eukaryota</taxon>
        <taxon>Viridiplantae</taxon>
        <taxon>Streptophyta</taxon>
        <taxon>Embryophyta</taxon>
        <taxon>Tracheophyta</taxon>
        <taxon>Spermatophyta</taxon>
        <taxon>Magnoliopsida</taxon>
        <taxon>eudicotyledons</taxon>
        <taxon>Gunneridae</taxon>
        <taxon>Pentapetalae</taxon>
        <taxon>rosids</taxon>
        <taxon>malvids</taxon>
        <taxon>Brassicales</taxon>
        <taxon>Brassicaceae</taxon>
        <taxon>Arabideae</taxon>
        <taxon>Arabis</taxon>
    </lineage>
</organism>
<dbReference type="Gramene" id="KFK27055">
    <property type="protein sequence ID" value="KFK27055"/>
    <property type="gene ID" value="AALP_AA8G328600"/>
</dbReference>
<sequence>MNPSDNCGDMNPSDNCGDHGFVCFYETCVCSVIVVVL</sequence>
<evidence type="ECO:0000313" key="1">
    <source>
        <dbReference type="EMBL" id="KFK27055.1"/>
    </source>
</evidence>